<evidence type="ECO:0000313" key="2">
    <source>
        <dbReference type="Proteomes" id="UP000242329"/>
    </source>
</evidence>
<dbReference type="AlphaFoldDB" id="A0A1M5PRF6"/>
<reference evidence="2" key="1">
    <citation type="submission" date="2016-11" db="EMBL/GenBank/DDBJ databases">
        <authorList>
            <person name="Varghese N."/>
            <person name="Submissions S."/>
        </authorList>
    </citation>
    <scope>NUCLEOTIDE SEQUENCE [LARGE SCALE GENOMIC DNA]</scope>
    <source>
        <strain evidence="2">DSM 11003</strain>
    </source>
</reference>
<name>A0A1M5PRF6_9FIRM</name>
<dbReference type="RefSeq" id="WP_073092406.1">
    <property type="nucleotide sequence ID" value="NZ_FQWY01000025.1"/>
</dbReference>
<dbReference type="Proteomes" id="UP000242329">
    <property type="component" value="Unassembled WGS sequence"/>
</dbReference>
<gene>
    <name evidence="1" type="ORF">SAMN02745221_01552</name>
</gene>
<accession>A0A1M5PRF6</accession>
<keyword evidence="2" id="KW-1185">Reference proteome</keyword>
<proteinExistence type="predicted"/>
<sequence length="138" mass="15695">MIYLFAGKSSVLSPLLAAYVYLEKDVKEDDPLLANAEYDREGIPVFVDFDKKGNRVYTIGAQNYKLLPIICAELEKSSSRNQTVMKVIPVAIRGEGLIRFLCWLGWKIGIPRFCYAVARRWLMGKREFIKTKIDGITG</sequence>
<evidence type="ECO:0000313" key="1">
    <source>
        <dbReference type="EMBL" id="SHH04358.1"/>
    </source>
</evidence>
<protein>
    <submittedName>
        <fullName evidence="1">Uncharacterized protein</fullName>
    </submittedName>
</protein>
<organism evidence="1 2">
    <name type="scientific">Thermosyntropha lipolytica DSM 11003</name>
    <dbReference type="NCBI Taxonomy" id="1123382"/>
    <lineage>
        <taxon>Bacteria</taxon>
        <taxon>Bacillati</taxon>
        <taxon>Bacillota</taxon>
        <taxon>Clostridia</taxon>
        <taxon>Eubacteriales</taxon>
        <taxon>Syntrophomonadaceae</taxon>
        <taxon>Thermosyntropha</taxon>
    </lineage>
</organism>
<dbReference type="EMBL" id="FQWY01000025">
    <property type="protein sequence ID" value="SHH04358.1"/>
    <property type="molecule type" value="Genomic_DNA"/>
</dbReference>
<dbReference type="STRING" id="1123382.SAMN02745221_01552"/>